<dbReference type="AlphaFoldDB" id="A0A0F8ZPG0"/>
<organism evidence="1">
    <name type="scientific">marine sediment metagenome</name>
    <dbReference type="NCBI Taxonomy" id="412755"/>
    <lineage>
        <taxon>unclassified sequences</taxon>
        <taxon>metagenomes</taxon>
        <taxon>ecological metagenomes</taxon>
    </lineage>
</organism>
<comment type="caution">
    <text evidence="1">The sequence shown here is derived from an EMBL/GenBank/DDBJ whole genome shotgun (WGS) entry which is preliminary data.</text>
</comment>
<evidence type="ECO:0000313" key="1">
    <source>
        <dbReference type="EMBL" id="KKK68299.1"/>
    </source>
</evidence>
<sequence>VPMRLVEELQTWFDWDAVTEEKAINVGATLPATDDTPAVIGLRQASQISDTVVGSGRLTELSSAGDGPNFRSIARGVLVAEARDADAITFSPAWSNVPTVRFMTGGVSFSDTLTGKQHQDFNALNLTGSGFTASLKVKELTGVITNHTDNVVSTPSVPSGLDHSINKSQTAEAHDDKYTFQYDVNLFDPPGEPPEPITVGLYTNDGAGWAQRRTIFHSNDATNHRETVVVDGLGLNDDFGLNKEDGILGSMNFDQVDYGTAIAPVTETATPSGASSVQYKVLGG</sequence>
<proteinExistence type="predicted"/>
<reference evidence="1" key="1">
    <citation type="journal article" date="2015" name="Nature">
        <title>Complex archaea that bridge the gap between prokaryotes and eukaryotes.</title>
        <authorList>
            <person name="Spang A."/>
            <person name="Saw J.H."/>
            <person name="Jorgensen S.L."/>
            <person name="Zaremba-Niedzwiedzka K."/>
            <person name="Martijn J."/>
            <person name="Lind A.E."/>
            <person name="van Eijk R."/>
            <person name="Schleper C."/>
            <person name="Guy L."/>
            <person name="Ettema T.J."/>
        </authorList>
    </citation>
    <scope>NUCLEOTIDE SEQUENCE</scope>
</reference>
<gene>
    <name evidence="1" type="ORF">LCGC14_2945470</name>
</gene>
<name>A0A0F8ZPG0_9ZZZZ</name>
<accession>A0A0F8ZPG0</accession>
<protein>
    <submittedName>
        <fullName evidence="1">Uncharacterized protein</fullName>
    </submittedName>
</protein>
<feature type="non-terminal residue" evidence="1">
    <location>
        <position position="1"/>
    </location>
</feature>
<dbReference type="EMBL" id="LAZR01059202">
    <property type="protein sequence ID" value="KKK68299.1"/>
    <property type="molecule type" value="Genomic_DNA"/>
</dbReference>